<gene>
    <name evidence="3" type="ORF">EHS13_17515</name>
</gene>
<keyword evidence="1" id="KW-0812">Transmembrane</keyword>
<feature type="domain" description="CAAX prenyl protease 2/Lysostaphin resistance protein A-like" evidence="2">
    <location>
        <begin position="115"/>
        <end position="217"/>
    </location>
</feature>
<dbReference type="AlphaFoldDB" id="A0A6B8RLN2"/>
<accession>A0A6B8RLN2</accession>
<dbReference type="PANTHER" id="PTHR35797:SF1">
    <property type="entry name" value="PROTEASE"/>
    <property type="match status" value="1"/>
</dbReference>
<protein>
    <submittedName>
        <fullName evidence="3">CPBP family intramembrane metalloprotease</fullName>
    </submittedName>
</protein>
<sequence>MFKKLTDVKKGLLFCVLVLLISLFFGIYMPAAELPNQISPMFVALIMMLVITREGYTKAGWKTLGIHKLGLRTWLFALLAPLVILAIGYVIVLGLGTAKLIEPADATWMGFIINMFLMIAAVTILSLGEEFGWRGYLFPRLYKLGRVKTSIIIGLVWAAWHYPILLLTDTYHPGGNRLVVLLLFTLIIVSASFIYNELRMITGSIWPACLLHASLNIGYNNLQTLLDGKQSSIELIAGETGITTVIIVGFAAIWIIKNRKPYAQV</sequence>
<keyword evidence="3" id="KW-0645">Protease</keyword>
<dbReference type="OrthoDB" id="9777755at2"/>
<feature type="transmembrane region" description="Helical" evidence="1">
    <location>
        <begin position="178"/>
        <end position="195"/>
    </location>
</feature>
<keyword evidence="1" id="KW-1133">Transmembrane helix</keyword>
<keyword evidence="3" id="KW-0378">Hydrolase</keyword>
<feature type="transmembrane region" description="Helical" evidence="1">
    <location>
        <begin position="149"/>
        <end position="166"/>
    </location>
</feature>
<dbReference type="GO" id="GO:0006508">
    <property type="term" value="P:proteolysis"/>
    <property type="evidence" value="ECO:0007669"/>
    <property type="project" value="UniProtKB-KW"/>
</dbReference>
<keyword evidence="4" id="KW-1185">Reference proteome</keyword>
<dbReference type="EMBL" id="CP034235">
    <property type="protein sequence ID" value="QGQ96552.1"/>
    <property type="molecule type" value="Genomic_DNA"/>
</dbReference>
<dbReference type="RefSeq" id="WP_155701624.1">
    <property type="nucleotide sequence ID" value="NZ_CP034235.1"/>
</dbReference>
<feature type="transmembrane region" description="Helical" evidence="1">
    <location>
        <begin position="108"/>
        <end position="128"/>
    </location>
</feature>
<dbReference type="GO" id="GO:0080120">
    <property type="term" value="P:CAAX-box protein maturation"/>
    <property type="evidence" value="ECO:0007669"/>
    <property type="project" value="UniProtKB-ARBA"/>
</dbReference>
<feature type="transmembrane region" description="Helical" evidence="1">
    <location>
        <begin position="37"/>
        <end position="53"/>
    </location>
</feature>
<feature type="transmembrane region" description="Helical" evidence="1">
    <location>
        <begin position="74"/>
        <end position="96"/>
    </location>
</feature>
<evidence type="ECO:0000313" key="4">
    <source>
        <dbReference type="Proteomes" id="UP000426246"/>
    </source>
</evidence>
<dbReference type="GO" id="GO:0004175">
    <property type="term" value="F:endopeptidase activity"/>
    <property type="evidence" value="ECO:0007669"/>
    <property type="project" value="UniProtKB-ARBA"/>
</dbReference>
<feature type="transmembrane region" description="Helical" evidence="1">
    <location>
        <begin position="235"/>
        <end position="256"/>
    </location>
</feature>
<organism evidence="3 4">
    <name type="scientific">Paenibacillus psychroresistens</name>
    <dbReference type="NCBI Taxonomy" id="1778678"/>
    <lineage>
        <taxon>Bacteria</taxon>
        <taxon>Bacillati</taxon>
        <taxon>Bacillota</taxon>
        <taxon>Bacilli</taxon>
        <taxon>Bacillales</taxon>
        <taxon>Paenibacillaceae</taxon>
        <taxon>Paenibacillus</taxon>
    </lineage>
</organism>
<dbReference type="InterPro" id="IPR042150">
    <property type="entry name" value="MmRce1-like"/>
</dbReference>
<feature type="transmembrane region" description="Helical" evidence="1">
    <location>
        <begin position="12"/>
        <end position="31"/>
    </location>
</feature>
<proteinExistence type="predicted"/>
<dbReference type="InterPro" id="IPR003675">
    <property type="entry name" value="Rce1/LyrA-like_dom"/>
</dbReference>
<dbReference type="GO" id="GO:0008237">
    <property type="term" value="F:metallopeptidase activity"/>
    <property type="evidence" value="ECO:0007669"/>
    <property type="project" value="UniProtKB-KW"/>
</dbReference>
<name>A0A6B8RLN2_9BACL</name>
<keyword evidence="3" id="KW-0482">Metalloprotease</keyword>
<evidence type="ECO:0000256" key="1">
    <source>
        <dbReference type="SAM" id="Phobius"/>
    </source>
</evidence>
<dbReference type="Proteomes" id="UP000426246">
    <property type="component" value="Chromosome"/>
</dbReference>
<dbReference type="Pfam" id="PF02517">
    <property type="entry name" value="Rce1-like"/>
    <property type="match status" value="1"/>
</dbReference>
<reference evidence="4" key="1">
    <citation type="submission" date="2018-11" db="EMBL/GenBank/DDBJ databases">
        <title>Complete genome sequence of Paenibacillus sp. ML311-T8.</title>
        <authorList>
            <person name="Nam Y.-D."/>
            <person name="Kang J."/>
            <person name="Chung W.-H."/>
            <person name="Park Y.S."/>
        </authorList>
    </citation>
    <scope>NUCLEOTIDE SEQUENCE [LARGE SCALE GENOMIC DNA]</scope>
    <source>
        <strain evidence="4">ML311-T8</strain>
    </source>
</reference>
<dbReference type="PANTHER" id="PTHR35797">
    <property type="entry name" value="PROTEASE-RELATED"/>
    <property type="match status" value="1"/>
</dbReference>
<dbReference type="KEGG" id="ppsc:EHS13_17515"/>
<evidence type="ECO:0000313" key="3">
    <source>
        <dbReference type="EMBL" id="QGQ96552.1"/>
    </source>
</evidence>
<evidence type="ECO:0000259" key="2">
    <source>
        <dbReference type="Pfam" id="PF02517"/>
    </source>
</evidence>
<keyword evidence="1" id="KW-0472">Membrane</keyword>